<name>D7BKI9_ARCHD</name>
<evidence type="ECO:0000313" key="3">
    <source>
        <dbReference type="Proteomes" id="UP000000376"/>
    </source>
</evidence>
<evidence type="ECO:0000313" key="2">
    <source>
        <dbReference type="EMBL" id="ADH93169.1"/>
    </source>
</evidence>
<dbReference type="EMBL" id="CP002045">
    <property type="protein sequence ID" value="ADH93169.1"/>
    <property type="molecule type" value="Genomic_DNA"/>
</dbReference>
<dbReference type="InterPro" id="IPR025389">
    <property type="entry name" value="DUF4300"/>
</dbReference>
<accession>D7BKI9</accession>
<dbReference type="STRING" id="644284.Arch_1467"/>
<feature type="domain" description="DUF4300" evidence="1">
    <location>
        <begin position="50"/>
        <end position="298"/>
    </location>
</feature>
<protein>
    <recommendedName>
        <fullName evidence="1">DUF4300 domain-containing protein</fullName>
    </recommendedName>
</protein>
<dbReference type="Pfam" id="PF14133">
    <property type="entry name" value="DUF4300"/>
    <property type="match status" value="1"/>
</dbReference>
<dbReference type="OrthoDB" id="3267930at2"/>
<organism evidence="2 3">
    <name type="scientific">Arcanobacterium haemolyticum (strain ATCC 9345 / DSM 20595 / CCM 5947 / CCUG 17215 / LMG 16163 / NBRC 15585 / NCTC 8452 / 11018)</name>
    <dbReference type="NCBI Taxonomy" id="644284"/>
    <lineage>
        <taxon>Bacteria</taxon>
        <taxon>Bacillati</taxon>
        <taxon>Actinomycetota</taxon>
        <taxon>Actinomycetes</taxon>
        <taxon>Actinomycetales</taxon>
        <taxon>Actinomycetaceae</taxon>
        <taxon>Arcanobacterium</taxon>
    </lineage>
</organism>
<dbReference type="Proteomes" id="UP000000376">
    <property type="component" value="Chromosome"/>
</dbReference>
<evidence type="ECO:0000259" key="1">
    <source>
        <dbReference type="Pfam" id="PF14133"/>
    </source>
</evidence>
<dbReference type="RefSeq" id="WP_013170659.1">
    <property type="nucleotide sequence ID" value="NC_014218.1"/>
</dbReference>
<gene>
    <name evidence="2" type="ordered locus">Arch_1467</name>
</gene>
<proteinExistence type="predicted"/>
<dbReference type="AlphaFoldDB" id="D7BKI9"/>
<dbReference type="HOGENOM" id="CLU_061772_1_0_11"/>
<sequence length="301" mass="32808">MKKIATALACLCDISGLTGCSDDAERATSSSPTVTKPAARKASDFSYLKVSNLVDDESRAEVLRILAEAGMAKTDLREFENQVVKFNATIPTGSLVKVGFQPLKESSDEDKAAIATAAEAHNKNLINCRITAFTAGRSLLGVGNPEGADGSELFKDLETIKSDPQTFTVADRDAFTGFFGRIPTTAEKDSETHVANIMEYQKKHAITYNPGKASVVNVFVHDVSDPEDASMFVTHAGLLAEADDGRLLYVEKLTFNQPYRALWFESRDQLVAYLRATYDDGPDTDYSQPIIMENDQVLSLS</sequence>
<dbReference type="KEGG" id="ahe:Arch_1467"/>
<dbReference type="eggNOG" id="ENOG502ZA0R">
    <property type="taxonomic scope" value="Bacteria"/>
</dbReference>
<reference evidence="2 3" key="1">
    <citation type="journal article" date="2010" name="Stand. Genomic Sci.">
        <title>Complete genome sequence of Arcanobacterium haemolyticum type strain (11018).</title>
        <authorList>
            <person name="Yasawong M."/>
            <person name="Teshima H."/>
            <person name="Lapidus A."/>
            <person name="Nolan M."/>
            <person name="Lucas S."/>
            <person name="Glavina Del Rio T."/>
            <person name="Tice H."/>
            <person name="Cheng J."/>
            <person name="Bruce D."/>
            <person name="Detter C."/>
            <person name="Tapia R."/>
            <person name="Han C."/>
            <person name="Goodwin L."/>
            <person name="Pitluck S."/>
            <person name="Liolios K."/>
            <person name="Ivanova N."/>
            <person name="Mavromatis K."/>
            <person name="Mikhailova N."/>
            <person name="Pati A."/>
            <person name="Chen A."/>
            <person name="Palaniappan K."/>
            <person name="Land M."/>
            <person name="Hauser L."/>
            <person name="Chang Y."/>
            <person name="Jeffries C."/>
            <person name="Rohde M."/>
            <person name="Sikorski J."/>
            <person name="Pukall R."/>
            <person name="Goker M."/>
            <person name="Woyke T."/>
            <person name="Bristow J."/>
            <person name="Eisen J."/>
            <person name="Markowitz V."/>
            <person name="Hugenholtz P."/>
            <person name="Kyrpides N."/>
            <person name="Klenk H."/>
        </authorList>
    </citation>
    <scope>NUCLEOTIDE SEQUENCE [LARGE SCALE GENOMIC DNA]</scope>
    <source>
        <strain evidence="3">ATCC 9345 / DSM 20595 / CCUG 17215 / LMG 16163 / NBRC 15585 / NCTC 8452 / 11018</strain>
    </source>
</reference>
<keyword evidence="3" id="KW-1185">Reference proteome</keyword>